<comment type="similarity">
    <text evidence="5">Belongs to the LolA family.</text>
</comment>
<evidence type="ECO:0000256" key="4">
    <source>
        <dbReference type="ARBA" id="ARBA00022927"/>
    </source>
</evidence>
<comment type="subcellular location">
    <subcellularLocation>
        <location evidence="1">Cell envelope</location>
    </subcellularLocation>
    <subcellularLocation>
        <location evidence="5">Periplasm</location>
    </subcellularLocation>
</comment>
<keyword evidence="7" id="KW-1185">Reference proteome</keyword>
<dbReference type="EMBL" id="JAQOMS010000002">
    <property type="protein sequence ID" value="MDC2888059.1"/>
    <property type="molecule type" value="Genomic_DNA"/>
</dbReference>
<proteinExistence type="inferred from homology"/>
<name>A0ABT5F959_9GAMM</name>
<comment type="subunit">
    <text evidence="2 5">Monomer.</text>
</comment>
<keyword evidence="5" id="KW-0143">Chaperone</keyword>
<dbReference type="PANTHER" id="PTHR35869:SF1">
    <property type="entry name" value="OUTER-MEMBRANE LIPOPROTEIN CARRIER PROTEIN"/>
    <property type="match status" value="1"/>
</dbReference>
<feature type="chain" id="PRO_5044934157" description="Outer-membrane lipoprotein carrier protein" evidence="5">
    <location>
        <begin position="26"/>
        <end position="223"/>
    </location>
</feature>
<dbReference type="InterPro" id="IPR004564">
    <property type="entry name" value="OM_lipoprot_carrier_LolA-like"/>
</dbReference>
<gene>
    <name evidence="5 6" type="primary">lolA</name>
    <name evidence="6" type="ORF">PN838_03520</name>
</gene>
<reference evidence="6 7" key="1">
    <citation type="submission" date="2023-01" db="EMBL/GenBank/DDBJ databases">
        <title>Psychrosphaera sp. nov., isolated from marine algae.</title>
        <authorList>
            <person name="Bayburt H."/>
            <person name="Choi B.J."/>
            <person name="Kim J.M."/>
            <person name="Choi D.G."/>
            <person name="Jeon C.O."/>
        </authorList>
    </citation>
    <scope>NUCLEOTIDE SEQUENCE [LARGE SCALE GENOMIC DNA]</scope>
    <source>
        <strain evidence="6 7">G1-22</strain>
    </source>
</reference>
<keyword evidence="4 5" id="KW-0653">Protein transport</keyword>
<evidence type="ECO:0000313" key="7">
    <source>
        <dbReference type="Proteomes" id="UP001528411"/>
    </source>
</evidence>
<dbReference type="PANTHER" id="PTHR35869">
    <property type="entry name" value="OUTER-MEMBRANE LIPOPROTEIN CARRIER PROTEIN"/>
    <property type="match status" value="1"/>
</dbReference>
<organism evidence="6 7">
    <name type="scientific">Psychrosphaera algicola</name>
    <dbReference type="NCBI Taxonomy" id="3023714"/>
    <lineage>
        <taxon>Bacteria</taxon>
        <taxon>Pseudomonadati</taxon>
        <taxon>Pseudomonadota</taxon>
        <taxon>Gammaproteobacteria</taxon>
        <taxon>Alteromonadales</taxon>
        <taxon>Pseudoalteromonadaceae</taxon>
        <taxon>Psychrosphaera</taxon>
    </lineage>
</organism>
<keyword evidence="5" id="KW-0732">Signal</keyword>
<feature type="signal peptide" evidence="5">
    <location>
        <begin position="1"/>
        <end position="25"/>
    </location>
</feature>
<dbReference type="RefSeq" id="WP_215962388.1">
    <property type="nucleotide sequence ID" value="NZ_JAQOMS010000002.1"/>
</dbReference>
<evidence type="ECO:0000256" key="3">
    <source>
        <dbReference type="ARBA" id="ARBA00022448"/>
    </source>
</evidence>
<sequence length="223" mass="25136" precursor="true">MVKYLAVIKQCMVASVVLVSMAANSADVTKTAEVELRTILKQYNGFSADFSQRVVDSELNVLHEAQGRLKFKQPGLFLWEITEPEPELLVSNGETLWWFNPFIEQVSLFDASQAVAQTPFALLVSQDDETWSQFTIEKQQNHFVVSPKLLDQAQVIELKVTFKDTLLTNIAVVGRTMQVSQYAISNQVFADVDNGLFQFEIPLGTDIDDQRQLPKVVDGNVEY</sequence>
<evidence type="ECO:0000313" key="6">
    <source>
        <dbReference type="EMBL" id="MDC2888059.1"/>
    </source>
</evidence>
<comment type="caution">
    <text evidence="6">The sequence shown here is derived from an EMBL/GenBank/DDBJ whole genome shotgun (WGS) entry which is preliminary data.</text>
</comment>
<accession>A0ABT5F959</accession>
<evidence type="ECO:0000256" key="5">
    <source>
        <dbReference type="HAMAP-Rule" id="MF_00240"/>
    </source>
</evidence>
<keyword evidence="3 5" id="KW-0813">Transport</keyword>
<dbReference type="NCBIfam" id="TIGR00547">
    <property type="entry name" value="lolA"/>
    <property type="match status" value="1"/>
</dbReference>
<dbReference type="CDD" id="cd16325">
    <property type="entry name" value="LolA"/>
    <property type="match status" value="1"/>
</dbReference>
<dbReference type="Pfam" id="PF03548">
    <property type="entry name" value="LolA"/>
    <property type="match status" value="1"/>
</dbReference>
<evidence type="ECO:0000256" key="2">
    <source>
        <dbReference type="ARBA" id="ARBA00011245"/>
    </source>
</evidence>
<comment type="function">
    <text evidence="5">Participates in the translocation of lipoproteins from the inner membrane to the outer membrane. Only forms a complex with a lipoprotein if the residue after the N-terminal Cys is not an aspartate (The Asp acts as a targeting signal to indicate that the lipoprotein should stay in the inner membrane).</text>
</comment>
<protein>
    <recommendedName>
        <fullName evidence="5">Outer-membrane lipoprotein carrier protein</fullName>
    </recommendedName>
</protein>
<keyword evidence="5" id="KW-0574">Periplasm</keyword>
<keyword evidence="6" id="KW-0449">Lipoprotein</keyword>
<evidence type="ECO:0000256" key="1">
    <source>
        <dbReference type="ARBA" id="ARBA00004196"/>
    </source>
</evidence>
<dbReference type="HAMAP" id="MF_00240">
    <property type="entry name" value="LolA"/>
    <property type="match status" value="1"/>
</dbReference>
<dbReference type="InterPro" id="IPR018323">
    <property type="entry name" value="OM_lipoprot_carrier_LolA_Pbac"/>
</dbReference>
<dbReference type="Proteomes" id="UP001528411">
    <property type="component" value="Unassembled WGS sequence"/>
</dbReference>